<evidence type="ECO:0000256" key="6">
    <source>
        <dbReference type="ARBA" id="ARBA00023004"/>
    </source>
</evidence>
<evidence type="ECO:0000256" key="1">
    <source>
        <dbReference type="ARBA" id="ARBA00001971"/>
    </source>
</evidence>
<organism evidence="11 12">
    <name type="scientific">Aspergillus awamori</name>
    <name type="common">Black koji mold</name>
    <dbReference type="NCBI Taxonomy" id="105351"/>
    <lineage>
        <taxon>Eukaryota</taxon>
        <taxon>Fungi</taxon>
        <taxon>Dikarya</taxon>
        <taxon>Ascomycota</taxon>
        <taxon>Pezizomycotina</taxon>
        <taxon>Eurotiomycetes</taxon>
        <taxon>Eurotiomycetidae</taxon>
        <taxon>Eurotiales</taxon>
        <taxon>Aspergillaceae</taxon>
        <taxon>Aspergillus</taxon>
    </lineage>
</organism>
<evidence type="ECO:0000256" key="7">
    <source>
        <dbReference type="ARBA" id="ARBA00023033"/>
    </source>
</evidence>
<dbReference type="Pfam" id="PF00067">
    <property type="entry name" value="p450"/>
    <property type="match status" value="1"/>
</dbReference>
<dbReference type="PRINTS" id="PR00385">
    <property type="entry name" value="P450"/>
</dbReference>
<dbReference type="GO" id="GO:0020037">
    <property type="term" value="F:heme binding"/>
    <property type="evidence" value="ECO:0007669"/>
    <property type="project" value="InterPro"/>
</dbReference>
<comment type="caution">
    <text evidence="11">The sequence shown here is derived from an EMBL/GenBank/DDBJ whole genome shotgun (WGS) entry which is preliminary data.</text>
</comment>
<dbReference type="InterPro" id="IPR017972">
    <property type="entry name" value="Cyt_P450_CS"/>
</dbReference>
<feature type="binding site" description="axial binding residue" evidence="8">
    <location>
        <position position="475"/>
    </location>
    <ligand>
        <name>heme</name>
        <dbReference type="ChEBI" id="CHEBI:30413"/>
    </ligand>
    <ligandPart>
        <name>Fe</name>
        <dbReference type="ChEBI" id="CHEBI:18248"/>
    </ligandPart>
</feature>
<dbReference type="GO" id="GO:0005506">
    <property type="term" value="F:iron ion binding"/>
    <property type="evidence" value="ECO:0007669"/>
    <property type="project" value="InterPro"/>
</dbReference>
<keyword evidence="10" id="KW-1133">Transmembrane helix</keyword>
<feature type="transmembrane region" description="Helical" evidence="10">
    <location>
        <begin position="22"/>
        <end position="45"/>
    </location>
</feature>
<dbReference type="PRINTS" id="PR00463">
    <property type="entry name" value="EP450I"/>
</dbReference>
<keyword evidence="7 9" id="KW-0503">Monooxygenase</keyword>
<keyword evidence="12" id="KW-1185">Reference proteome</keyword>
<proteinExistence type="inferred from homology"/>
<evidence type="ECO:0000256" key="5">
    <source>
        <dbReference type="ARBA" id="ARBA00023002"/>
    </source>
</evidence>
<dbReference type="InterPro" id="IPR001128">
    <property type="entry name" value="Cyt_P450"/>
</dbReference>
<evidence type="ECO:0000256" key="8">
    <source>
        <dbReference type="PIRSR" id="PIRSR602401-1"/>
    </source>
</evidence>
<name>A0A401KTN3_ASPAW</name>
<dbReference type="CDD" id="cd11058">
    <property type="entry name" value="CYP60B-like"/>
    <property type="match status" value="1"/>
</dbReference>
<comment type="similarity">
    <text evidence="2 9">Belongs to the cytochrome P450 family.</text>
</comment>
<accession>A0A401KTN3</accession>
<sequence>MTISTLVMDIVMRVEWLATPRVILGIGAGWIFIYLISKVVYALCLDPLRHIPGPRLNAVSMIPYARHLLAGTTVQNSVSLHKQYGEVVRIAPNEVSLICGETAFPDIYGFRTGKMKGHLNMSKDPVWYVTPSNGAPSILQANDEDHSRGRRVLAHAFSDKALMGQEPLVQRYVDQLIDRLKEVTSANDEPVDMVKWYNWTTFDVIADLLFGEPFGCLQDLSTHQYVALLFQSLKSLRMIYILAYYPWLRFLGNLIVDKGLIQKRKEYAGIQTWVSTQVTKRINTATPRPDFMSHILANNNNRGVKLTRAEIDSNATLMTTAGSETTATLLSGATYLLLTHPRVLRTLQHEIHSEFPIYESITLEAVAKRAPYLNAVISEALRFFPPIPVGFIRRVPKGGETVSGYWIPEGTILSVSHYAAYHSERNFRDPDSWVPERWLVNPSFVLPWIDLLGDERYVNDKRAAFQPFSFGPRSCLGRNLAYAEMRLILAKMVWSFDMELDEGLSRDWLQRCRVMRLWQKPELEVRMRPRVVA</sequence>
<dbReference type="GO" id="GO:0004497">
    <property type="term" value="F:monooxygenase activity"/>
    <property type="evidence" value="ECO:0007669"/>
    <property type="project" value="UniProtKB-KW"/>
</dbReference>
<dbReference type="AlphaFoldDB" id="A0A401KTN3"/>
<dbReference type="PANTHER" id="PTHR24305">
    <property type="entry name" value="CYTOCHROME P450"/>
    <property type="match status" value="1"/>
</dbReference>
<dbReference type="GO" id="GO:0016705">
    <property type="term" value="F:oxidoreductase activity, acting on paired donors, with incorporation or reduction of molecular oxygen"/>
    <property type="evidence" value="ECO:0007669"/>
    <property type="project" value="InterPro"/>
</dbReference>
<evidence type="ECO:0000256" key="10">
    <source>
        <dbReference type="SAM" id="Phobius"/>
    </source>
</evidence>
<dbReference type="PROSITE" id="PS00086">
    <property type="entry name" value="CYTOCHROME_P450"/>
    <property type="match status" value="1"/>
</dbReference>
<dbReference type="Proteomes" id="UP000286921">
    <property type="component" value="Unassembled WGS sequence"/>
</dbReference>
<keyword evidence="5 9" id="KW-0560">Oxidoreductase</keyword>
<dbReference type="EMBL" id="BDHI01000014">
    <property type="protein sequence ID" value="GCB22589.1"/>
    <property type="molecule type" value="Genomic_DNA"/>
</dbReference>
<keyword evidence="10" id="KW-0812">Transmembrane</keyword>
<evidence type="ECO:0000256" key="3">
    <source>
        <dbReference type="ARBA" id="ARBA00022617"/>
    </source>
</evidence>
<keyword evidence="4 8" id="KW-0479">Metal-binding</keyword>
<keyword evidence="3 8" id="KW-0349">Heme</keyword>
<evidence type="ECO:0000256" key="4">
    <source>
        <dbReference type="ARBA" id="ARBA00022723"/>
    </source>
</evidence>
<dbReference type="InterPro" id="IPR002401">
    <property type="entry name" value="Cyt_P450_E_grp-I"/>
</dbReference>
<evidence type="ECO:0000313" key="12">
    <source>
        <dbReference type="Proteomes" id="UP000286921"/>
    </source>
</evidence>
<keyword evidence="6 8" id="KW-0408">Iron</keyword>
<dbReference type="InterPro" id="IPR036396">
    <property type="entry name" value="Cyt_P450_sf"/>
</dbReference>
<dbReference type="InterPro" id="IPR050121">
    <property type="entry name" value="Cytochrome_P450_monoxygenase"/>
</dbReference>
<protein>
    <submittedName>
        <fullName evidence="11">Isotrichodermin C-15 hydroxylase</fullName>
    </submittedName>
</protein>
<dbReference type="STRING" id="105351.A0A401KTN3"/>
<dbReference type="Gene3D" id="1.10.630.10">
    <property type="entry name" value="Cytochrome P450"/>
    <property type="match status" value="1"/>
</dbReference>
<dbReference type="SUPFAM" id="SSF48264">
    <property type="entry name" value="Cytochrome P450"/>
    <property type="match status" value="1"/>
</dbReference>
<evidence type="ECO:0000256" key="2">
    <source>
        <dbReference type="ARBA" id="ARBA00010617"/>
    </source>
</evidence>
<keyword evidence="10" id="KW-0472">Membrane</keyword>
<evidence type="ECO:0000256" key="9">
    <source>
        <dbReference type="RuleBase" id="RU000461"/>
    </source>
</evidence>
<comment type="cofactor">
    <cofactor evidence="1 8">
        <name>heme</name>
        <dbReference type="ChEBI" id="CHEBI:30413"/>
    </cofactor>
</comment>
<dbReference type="PANTHER" id="PTHR24305:SF210">
    <property type="entry name" value="CYTOCHROME P450 MONOOXYGENASE ASQL-RELATED"/>
    <property type="match status" value="1"/>
</dbReference>
<evidence type="ECO:0000313" key="11">
    <source>
        <dbReference type="EMBL" id="GCB22589.1"/>
    </source>
</evidence>
<gene>
    <name evidence="11" type="ORF">AAWM_05474</name>
</gene>
<reference evidence="11 12" key="1">
    <citation type="submission" date="2016-09" db="EMBL/GenBank/DDBJ databases">
        <title>Aspergillus awamori IFM 58123T.</title>
        <authorList>
            <person name="Kusuya Y."/>
            <person name="Shimizu M."/>
            <person name="Takahashi H."/>
            <person name="Yaguchi T."/>
        </authorList>
    </citation>
    <scope>NUCLEOTIDE SEQUENCE [LARGE SCALE GENOMIC DNA]</scope>
    <source>
        <strain evidence="11 12">IFM 58123</strain>
    </source>
</reference>